<sequence>MILRKTRQARIRAGLAGAALLVCAPVFAQNVAIVNGTPIPSARADALLKTVPPQQGQADPAQLRQAAREELINREVLMQEAVREGVTNDPDVKQQMVMASQAVAIRAMLEKYLQSHPITDAELQGEYQRAVQQVGDKEVHLHHILVDNEQQAKDLIAKIKAGGDFDALAKQYSKDTGSAKNGGDLDWANPRAYVPEFGAAATQLKKGEITDTPVHTQFGWHIIRLDDVRQTPPPPFDAVKAQLAQQRQKAVIEQFEAKLRAQAKIQ</sequence>
<comment type="similarity">
    <text evidence="2">Belongs to the PpiC/parvulin rotamase family.</text>
</comment>
<dbReference type="InterPro" id="IPR000297">
    <property type="entry name" value="PPIase_PpiC"/>
</dbReference>
<dbReference type="PROSITE" id="PS50198">
    <property type="entry name" value="PPIC_PPIASE_2"/>
    <property type="match status" value="1"/>
</dbReference>
<evidence type="ECO:0000313" key="8">
    <source>
        <dbReference type="EMBL" id="MCY0388126.1"/>
    </source>
</evidence>
<organism evidence="8 9">
    <name type="scientific">Robbsia betulipollinis</name>
    <dbReference type="NCBI Taxonomy" id="2981849"/>
    <lineage>
        <taxon>Bacteria</taxon>
        <taxon>Pseudomonadati</taxon>
        <taxon>Pseudomonadota</taxon>
        <taxon>Betaproteobacteria</taxon>
        <taxon>Burkholderiales</taxon>
        <taxon>Burkholderiaceae</taxon>
        <taxon>Robbsia</taxon>
    </lineage>
</organism>
<dbReference type="RefSeq" id="WP_267848000.1">
    <property type="nucleotide sequence ID" value="NZ_JAPMXC010000002.1"/>
</dbReference>
<feature type="signal peptide" evidence="6">
    <location>
        <begin position="1"/>
        <end position="28"/>
    </location>
</feature>
<keyword evidence="6" id="KW-0732">Signal</keyword>
<feature type="chain" id="PRO_5046117626" description="peptidylprolyl isomerase" evidence="6">
    <location>
        <begin position="29"/>
        <end position="266"/>
    </location>
</feature>
<comment type="catalytic activity">
    <reaction evidence="1">
        <text>[protein]-peptidylproline (omega=180) = [protein]-peptidylproline (omega=0)</text>
        <dbReference type="Rhea" id="RHEA:16237"/>
        <dbReference type="Rhea" id="RHEA-COMP:10747"/>
        <dbReference type="Rhea" id="RHEA-COMP:10748"/>
        <dbReference type="ChEBI" id="CHEBI:83833"/>
        <dbReference type="ChEBI" id="CHEBI:83834"/>
        <dbReference type="EC" id="5.2.1.8"/>
    </reaction>
</comment>
<evidence type="ECO:0000256" key="4">
    <source>
        <dbReference type="ARBA" id="ARBA00023110"/>
    </source>
</evidence>
<dbReference type="SUPFAM" id="SSF54534">
    <property type="entry name" value="FKBP-like"/>
    <property type="match status" value="1"/>
</dbReference>
<dbReference type="GO" id="GO:0003755">
    <property type="term" value="F:peptidyl-prolyl cis-trans isomerase activity"/>
    <property type="evidence" value="ECO:0007669"/>
    <property type="project" value="UniProtKB-EC"/>
</dbReference>
<dbReference type="Gene3D" id="1.10.8.1040">
    <property type="match status" value="1"/>
</dbReference>
<comment type="caution">
    <text evidence="8">The sequence shown here is derived from an EMBL/GenBank/DDBJ whole genome shotgun (WGS) entry which is preliminary data.</text>
</comment>
<evidence type="ECO:0000256" key="2">
    <source>
        <dbReference type="ARBA" id="ARBA00007656"/>
    </source>
</evidence>
<proteinExistence type="inferred from homology"/>
<evidence type="ECO:0000256" key="1">
    <source>
        <dbReference type="ARBA" id="ARBA00000971"/>
    </source>
</evidence>
<evidence type="ECO:0000256" key="6">
    <source>
        <dbReference type="SAM" id="SignalP"/>
    </source>
</evidence>
<feature type="domain" description="PpiC" evidence="7">
    <location>
        <begin position="136"/>
        <end position="227"/>
    </location>
</feature>
<dbReference type="Gene3D" id="3.10.50.40">
    <property type="match status" value="1"/>
</dbReference>
<dbReference type="InterPro" id="IPR027304">
    <property type="entry name" value="Trigger_fact/SurA_dom_sf"/>
</dbReference>
<keyword evidence="5 8" id="KW-0413">Isomerase</keyword>
<keyword evidence="4 5" id="KW-0697">Rotamase</keyword>
<evidence type="ECO:0000256" key="3">
    <source>
        <dbReference type="ARBA" id="ARBA00013194"/>
    </source>
</evidence>
<dbReference type="InterPro" id="IPR050245">
    <property type="entry name" value="PrsA_foldase"/>
</dbReference>
<dbReference type="EMBL" id="JAPMXC010000002">
    <property type="protein sequence ID" value="MCY0388126.1"/>
    <property type="molecule type" value="Genomic_DNA"/>
</dbReference>
<dbReference type="PANTHER" id="PTHR47245">
    <property type="entry name" value="PEPTIDYLPROLYL ISOMERASE"/>
    <property type="match status" value="1"/>
</dbReference>
<keyword evidence="9" id="KW-1185">Reference proteome</keyword>
<dbReference type="PANTHER" id="PTHR47245:SF2">
    <property type="entry name" value="PEPTIDYL-PROLYL CIS-TRANS ISOMERASE HP_0175-RELATED"/>
    <property type="match status" value="1"/>
</dbReference>
<protein>
    <recommendedName>
        <fullName evidence="3">peptidylprolyl isomerase</fullName>
        <ecNumber evidence="3">5.2.1.8</ecNumber>
    </recommendedName>
</protein>
<gene>
    <name evidence="8" type="ORF">OVY01_12935</name>
</gene>
<evidence type="ECO:0000313" key="9">
    <source>
        <dbReference type="Proteomes" id="UP001082899"/>
    </source>
</evidence>
<dbReference type="Pfam" id="PF00639">
    <property type="entry name" value="Rotamase"/>
    <property type="match status" value="1"/>
</dbReference>
<dbReference type="InterPro" id="IPR046357">
    <property type="entry name" value="PPIase_dom_sf"/>
</dbReference>
<name>A0ABT3ZNL6_9BURK</name>
<accession>A0ABT3ZNL6</accession>
<evidence type="ECO:0000259" key="7">
    <source>
        <dbReference type="PROSITE" id="PS50198"/>
    </source>
</evidence>
<evidence type="ECO:0000256" key="5">
    <source>
        <dbReference type="PROSITE-ProRule" id="PRU00278"/>
    </source>
</evidence>
<reference evidence="8" key="1">
    <citation type="submission" date="2022-11" db="EMBL/GenBank/DDBJ databases">
        <title>Robbsia betulipollinis sp. nov., isolated from pollen of birch (Betula pendula).</title>
        <authorList>
            <person name="Shi H."/>
            <person name="Ambika Manirajan B."/>
            <person name="Ratering S."/>
            <person name="Geissler-Plaum R."/>
            <person name="Schnell S."/>
        </authorList>
    </citation>
    <scope>NUCLEOTIDE SEQUENCE</scope>
    <source>
        <strain evidence="8">Bb-Pol-6</strain>
    </source>
</reference>
<dbReference type="EC" id="5.2.1.8" evidence="3"/>
<dbReference type="SUPFAM" id="SSF109998">
    <property type="entry name" value="Triger factor/SurA peptide-binding domain-like"/>
    <property type="match status" value="1"/>
</dbReference>
<dbReference type="Proteomes" id="UP001082899">
    <property type="component" value="Unassembled WGS sequence"/>
</dbReference>